<proteinExistence type="predicted"/>
<dbReference type="OrthoDB" id="9999320at2759"/>
<evidence type="ECO:0000256" key="1">
    <source>
        <dbReference type="SAM" id="Coils"/>
    </source>
</evidence>
<comment type="caution">
    <text evidence="2">The sequence shown here is derived from an EMBL/GenBank/DDBJ whole genome shotgun (WGS) entry which is preliminary data.</text>
</comment>
<name>A0A814MB41_ADIRI</name>
<protein>
    <submittedName>
        <fullName evidence="2">Uncharacterized protein</fullName>
    </submittedName>
</protein>
<reference evidence="2" key="1">
    <citation type="submission" date="2021-02" db="EMBL/GenBank/DDBJ databases">
        <authorList>
            <person name="Nowell W R."/>
        </authorList>
    </citation>
    <scope>NUCLEOTIDE SEQUENCE</scope>
</reference>
<dbReference type="AlphaFoldDB" id="A0A814MB41"/>
<gene>
    <name evidence="2" type="ORF">EDS130_LOCUS18663</name>
</gene>
<dbReference type="EMBL" id="CAJNOJ010000087">
    <property type="protein sequence ID" value="CAF1075354.1"/>
    <property type="molecule type" value="Genomic_DNA"/>
</dbReference>
<keyword evidence="1" id="KW-0175">Coiled coil</keyword>
<feature type="coiled-coil region" evidence="1">
    <location>
        <begin position="5"/>
        <end position="43"/>
    </location>
</feature>
<dbReference type="Proteomes" id="UP000663852">
    <property type="component" value="Unassembled WGS sequence"/>
</dbReference>
<accession>A0A814MB41</accession>
<organism evidence="2 3">
    <name type="scientific">Adineta ricciae</name>
    <name type="common">Rotifer</name>
    <dbReference type="NCBI Taxonomy" id="249248"/>
    <lineage>
        <taxon>Eukaryota</taxon>
        <taxon>Metazoa</taxon>
        <taxon>Spiralia</taxon>
        <taxon>Gnathifera</taxon>
        <taxon>Rotifera</taxon>
        <taxon>Eurotatoria</taxon>
        <taxon>Bdelloidea</taxon>
        <taxon>Adinetida</taxon>
        <taxon>Adinetidae</taxon>
        <taxon>Adineta</taxon>
    </lineage>
</organism>
<evidence type="ECO:0000313" key="3">
    <source>
        <dbReference type="Proteomes" id="UP000663852"/>
    </source>
</evidence>
<sequence>MARKYEDIEREIRRIEGQLLVAKQICRENLKEINHLKKQQENDPIVEQTNHLLSLKSLNSDQHADQFNNLLRLVHEQQATSSEKTIQTEEKNADENDLLVDLSSNITELESLFDYAKTLLTQPVTSIHMLNNTLPLHDITTDLSTTRRLSTNSIQITDLQQRVDLMHQRLANLDQCDDCLVQ</sequence>
<evidence type="ECO:0000313" key="2">
    <source>
        <dbReference type="EMBL" id="CAF1075354.1"/>
    </source>
</evidence>